<name>A0A1D8CYV1_CHLLM</name>
<keyword evidence="2" id="KW-1185">Reference proteome</keyword>
<protein>
    <submittedName>
        <fullName evidence="1">Uncharacterized protein</fullName>
    </submittedName>
</protein>
<dbReference type="RefSeq" id="WP_069809014.1">
    <property type="nucleotide sequence ID" value="NZ_CP017305.1"/>
</dbReference>
<reference evidence="1" key="1">
    <citation type="submission" date="2016-09" db="EMBL/GenBank/DDBJ databases">
        <title>Genome sequence of Chlorobaculum limnaeum.</title>
        <authorList>
            <person name="Liu Z."/>
            <person name="Tank M."/>
            <person name="Bryant D.A."/>
        </authorList>
    </citation>
    <scope>NUCLEOTIDE SEQUENCE [LARGE SCALE GENOMIC DNA]</scope>
    <source>
        <strain evidence="1">DSM 1677</strain>
    </source>
</reference>
<organism evidence="1 2">
    <name type="scientific">Chlorobaculum limnaeum</name>
    <dbReference type="NCBI Taxonomy" id="274537"/>
    <lineage>
        <taxon>Bacteria</taxon>
        <taxon>Pseudomonadati</taxon>
        <taxon>Chlorobiota</taxon>
        <taxon>Chlorobiia</taxon>
        <taxon>Chlorobiales</taxon>
        <taxon>Chlorobiaceae</taxon>
        <taxon>Chlorobaculum</taxon>
    </lineage>
</organism>
<dbReference type="OrthoDB" id="598290at2"/>
<dbReference type="Proteomes" id="UP000095185">
    <property type="component" value="Chromosome"/>
</dbReference>
<evidence type="ECO:0000313" key="2">
    <source>
        <dbReference type="Proteomes" id="UP000095185"/>
    </source>
</evidence>
<dbReference type="AlphaFoldDB" id="A0A1D8CYV1"/>
<dbReference type="KEGG" id="clz:BIU88_03515"/>
<sequence length="76" mass="8602">MVRESVEAIKHKVLTQLHDARRAGREPASIKASPENYHLFLVAFMHQLRISETGIELFGIPLVIEHDIAEIDVSLN</sequence>
<accession>A0A1D8CYV1</accession>
<evidence type="ECO:0000313" key="1">
    <source>
        <dbReference type="EMBL" id="AOS83291.1"/>
    </source>
</evidence>
<proteinExistence type="predicted"/>
<gene>
    <name evidence="1" type="ORF">BIU88_03515</name>
</gene>
<dbReference type="EMBL" id="CP017305">
    <property type="protein sequence ID" value="AOS83291.1"/>
    <property type="molecule type" value="Genomic_DNA"/>
</dbReference>